<dbReference type="InterPro" id="IPR015422">
    <property type="entry name" value="PyrdxlP-dep_Trfase_small"/>
</dbReference>
<dbReference type="Gene3D" id="3.40.640.10">
    <property type="entry name" value="Type I PLP-dependent aspartate aminotransferase-like (Major domain)"/>
    <property type="match status" value="1"/>
</dbReference>
<dbReference type="Pfam" id="PF00202">
    <property type="entry name" value="Aminotran_3"/>
    <property type="match status" value="1"/>
</dbReference>
<evidence type="ECO:0000256" key="2">
    <source>
        <dbReference type="ARBA" id="ARBA00004819"/>
    </source>
</evidence>
<accession>A0A937W4M6</accession>
<keyword evidence="8" id="KW-0627">Porphyrin biosynthesis</keyword>
<dbReference type="PANTHER" id="PTHR43713:SF3">
    <property type="entry name" value="GLUTAMATE-1-SEMIALDEHYDE 2,1-AMINOMUTASE 1, CHLOROPLASTIC-RELATED"/>
    <property type="match status" value="1"/>
</dbReference>
<dbReference type="GO" id="GO:0006779">
    <property type="term" value="P:porphyrin-containing compound biosynthetic process"/>
    <property type="evidence" value="ECO:0007669"/>
    <property type="project" value="UniProtKB-KW"/>
</dbReference>
<keyword evidence="6 10" id="KW-0663">Pyridoxal phosphate</keyword>
<evidence type="ECO:0000256" key="10">
    <source>
        <dbReference type="RuleBase" id="RU003560"/>
    </source>
</evidence>
<dbReference type="AlphaFoldDB" id="A0A937W4M6"/>
<evidence type="ECO:0000256" key="9">
    <source>
        <dbReference type="ARBA" id="ARBA00031365"/>
    </source>
</evidence>
<evidence type="ECO:0000313" key="11">
    <source>
        <dbReference type="EMBL" id="MBM3225650.1"/>
    </source>
</evidence>
<evidence type="ECO:0000313" key="12">
    <source>
        <dbReference type="Proteomes" id="UP000712673"/>
    </source>
</evidence>
<dbReference type="GO" id="GO:0030170">
    <property type="term" value="F:pyridoxal phosphate binding"/>
    <property type="evidence" value="ECO:0007669"/>
    <property type="project" value="InterPro"/>
</dbReference>
<comment type="cofactor">
    <cofactor evidence="1">
        <name>pyridoxal 5'-phosphate</name>
        <dbReference type="ChEBI" id="CHEBI:597326"/>
    </cofactor>
</comment>
<evidence type="ECO:0000256" key="4">
    <source>
        <dbReference type="ARBA" id="ARBA00012143"/>
    </source>
</evidence>
<dbReference type="InterPro" id="IPR005814">
    <property type="entry name" value="Aminotrans_3"/>
</dbReference>
<keyword evidence="11" id="KW-0808">Transferase</keyword>
<protein>
    <recommendedName>
        <fullName evidence="5">Glutamate-1-semialdehyde 2,1-aminomutase</fullName>
        <ecNumber evidence="4">5.4.3.8</ecNumber>
    </recommendedName>
    <alternativeName>
        <fullName evidence="9">Glutamate-1-semialdehyde aminotransferase</fullName>
    </alternativeName>
</protein>
<evidence type="ECO:0000256" key="7">
    <source>
        <dbReference type="ARBA" id="ARBA00023235"/>
    </source>
</evidence>
<proteinExistence type="inferred from homology"/>
<dbReference type="Proteomes" id="UP000712673">
    <property type="component" value="Unassembled WGS sequence"/>
</dbReference>
<evidence type="ECO:0000256" key="8">
    <source>
        <dbReference type="ARBA" id="ARBA00023244"/>
    </source>
</evidence>
<dbReference type="EC" id="5.4.3.8" evidence="4"/>
<keyword evidence="7" id="KW-0413">Isomerase</keyword>
<name>A0A937W4M6_UNCTE</name>
<comment type="similarity">
    <text evidence="3">Belongs to the class-III pyridoxal-phosphate-dependent aminotransferase family. HemL subfamily.</text>
</comment>
<dbReference type="Gene3D" id="3.90.1150.10">
    <property type="entry name" value="Aspartate Aminotransferase, domain 1"/>
    <property type="match status" value="1"/>
</dbReference>
<comment type="caution">
    <text evidence="11">The sequence shown here is derived from an EMBL/GenBank/DDBJ whole genome shotgun (WGS) entry which is preliminary data.</text>
</comment>
<gene>
    <name evidence="11" type="ORF">FJZ47_17875</name>
</gene>
<evidence type="ECO:0000256" key="1">
    <source>
        <dbReference type="ARBA" id="ARBA00001933"/>
    </source>
</evidence>
<dbReference type="PANTHER" id="PTHR43713">
    <property type="entry name" value="GLUTAMATE-1-SEMIALDEHYDE 2,1-AMINOMUTASE"/>
    <property type="match status" value="1"/>
</dbReference>
<dbReference type="GO" id="GO:0042286">
    <property type="term" value="F:glutamate-1-semialdehyde 2,1-aminomutase activity"/>
    <property type="evidence" value="ECO:0007669"/>
    <property type="project" value="UniProtKB-EC"/>
</dbReference>
<dbReference type="GO" id="GO:0008483">
    <property type="term" value="F:transaminase activity"/>
    <property type="evidence" value="ECO:0007669"/>
    <property type="project" value="UniProtKB-KW"/>
</dbReference>
<dbReference type="InterPro" id="IPR015421">
    <property type="entry name" value="PyrdxlP-dep_Trfase_major"/>
</dbReference>
<keyword evidence="11" id="KW-0032">Aminotransferase</keyword>
<comment type="pathway">
    <text evidence="2">Porphyrin-containing compound metabolism; protoporphyrin-IX biosynthesis; 5-aminolevulinate from L-glutamyl-tRNA(Glu): step 2/2.</text>
</comment>
<dbReference type="CDD" id="cd00610">
    <property type="entry name" value="OAT_like"/>
    <property type="match status" value="1"/>
</dbReference>
<sequence>MHAQASPYQGAPSMATREHSYAPELAEYQRQNPRSAARFAEAQQVLAGGNSRLTAYFAPFPFYVERGEGCGIYDLDGNRRLDFYNNATSLILGHCNPRVTAAVMAQATRGSAFANPTGPETELATLITATVPSVEHLRFTNSGTEGVMLAIRAARAYTGKAKIAKIEGGYHGTSDHVSISVTTQAGSAEAPQPIPSSRGISPNTLADVIVIPFNDAAAARRILAQYRDDLAAVIVEPAMGGVGYIPAEPEFLEALRELCDGQNTLLIFDEVQTLRMTPGGAQQWFKVFPDLTCMGKIIGGGLPVGAFGGRADIMDAFDATRQSPGIPHGGTFNGNPLTMQAGLATMQQLTPEVYDRLNDHGTALRHQLDEMARSYHVPVQITGVASFFGIHCTAQPITDYRSAQGQDTVLRQKLFLHFLNHGIYLGNKIVGNISVPMGREELEHFVQVWEGFLQTVQ</sequence>
<evidence type="ECO:0000256" key="6">
    <source>
        <dbReference type="ARBA" id="ARBA00022898"/>
    </source>
</evidence>
<organism evidence="11 12">
    <name type="scientific">Tectimicrobiota bacterium</name>
    <dbReference type="NCBI Taxonomy" id="2528274"/>
    <lineage>
        <taxon>Bacteria</taxon>
        <taxon>Pseudomonadati</taxon>
        <taxon>Nitrospinota/Tectimicrobiota group</taxon>
        <taxon>Candidatus Tectimicrobiota</taxon>
    </lineage>
</organism>
<evidence type="ECO:0000256" key="5">
    <source>
        <dbReference type="ARBA" id="ARBA00015416"/>
    </source>
</evidence>
<dbReference type="InterPro" id="IPR015424">
    <property type="entry name" value="PyrdxlP-dep_Trfase"/>
</dbReference>
<evidence type="ECO:0000256" key="3">
    <source>
        <dbReference type="ARBA" id="ARBA00008981"/>
    </source>
</evidence>
<dbReference type="EMBL" id="VGLS01000642">
    <property type="protein sequence ID" value="MBM3225650.1"/>
    <property type="molecule type" value="Genomic_DNA"/>
</dbReference>
<dbReference type="SUPFAM" id="SSF53383">
    <property type="entry name" value="PLP-dependent transferases"/>
    <property type="match status" value="1"/>
</dbReference>
<reference evidence="11" key="1">
    <citation type="submission" date="2019-03" db="EMBL/GenBank/DDBJ databases">
        <title>Lake Tanganyika Metagenome-Assembled Genomes (MAGs).</title>
        <authorList>
            <person name="Tran P."/>
        </authorList>
    </citation>
    <scope>NUCLEOTIDE SEQUENCE</scope>
    <source>
        <strain evidence="11">K_DeepCast_65m_m2_066</strain>
    </source>
</reference>
<dbReference type="FunFam" id="3.40.640.10:FF:000021">
    <property type="entry name" value="Glutamate-1-semialdehyde 2,1-aminomutase"/>
    <property type="match status" value="1"/>
</dbReference>